<dbReference type="Proteomes" id="UP000828390">
    <property type="component" value="Unassembled WGS sequence"/>
</dbReference>
<accession>A0A9D4LIU0</accession>
<protein>
    <submittedName>
        <fullName evidence="1">Uncharacterized protein</fullName>
    </submittedName>
</protein>
<reference evidence="1" key="1">
    <citation type="journal article" date="2019" name="bioRxiv">
        <title>The Genome of the Zebra Mussel, Dreissena polymorpha: A Resource for Invasive Species Research.</title>
        <authorList>
            <person name="McCartney M.A."/>
            <person name="Auch B."/>
            <person name="Kono T."/>
            <person name="Mallez S."/>
            <person name="Zhang Y."/>
            <person name="Obille A."/>
            <person name="Becker A."/>
            <person name="Abrahante J.E."/>
            <person name="Garbe J."/>
            <person name="Badalamenti J.P."/>
            <person name="Herman A."/>
            <person name="Mangelson H."/>
            <person name="Liachko I."/>
            <person name="Sullivan S."/>
            <person name="Sone E.D."/>
            <person name="Koren S."/>
            <person name="Silverstein K.A.T."/>
            <person name="Beckman K.B."/>
            <person name="Gohl D.M."/>
        </authorList>
    </citation>
    <scope>NUCLEOTIDE SEQUENCE</scope>
    <source>
        <strain evidence="1">Duluth1</strain>
        <tissue evidence="1">Whole animal</tissue>
    </source>
</reference>
<organism evidence="1 2">
    <name type="scientific">Dreissena polymorpha</name>
    <name type="common">Zebra mussel</name>
    <name type="synonym">Mytilus polymorpha</name>
    <dbReference type="NCBI Taxonomy" id="45954"/>
    <lineage>
        <taxon>Eukaryota</taxon>
        <taxon>Metazoa</taxon>
        <taxon>Spiralia</taxon>
        <taxon>Lophotrochozoa</taxon>
        <taxon>Mollusca</taxon>
        <taxon>Bivalvia</taxon>
        <taxon>Autobranchia</taxon>
        <taxon>Heteroconchia</taxon>
        <taxon>Euheterodonta</taxon>
        <taxon>Imparidentia</taxon>
        <taxon>Neoheterodontei</taxon>
        <taxon>Myida</taxon>
        <taxon>Dreissenoidea</taxon>
        <taxon>Dreissenidae</taxon>
        <taxon>Dreissena</taxon>
    </lineage>
</organism>
<sequence>MYSLQLPTEIIESQGHPRVYPQIICIKPFTGDMYKDKLAKKIRDQPDTRQHILLCADLN</sequence>
<proteinExistence type="predicted"/>
<keyword evidence="2" id="KW-1185">Reference proteome</keyword>
<gene>
    <name evidence="1" type="ORF">DPMN_101475</name>
</gene>
<evidence type="ECO:0000313" key="2">
    <source>
        <dbReference type="Proteomes" id="UP000828390"/>
    </source>
</evidence>
<dbReference type="AlphaFoldDB" id="A0A9D4LIU0"/>
<reference evidence="1" key="2">
    <citation type="submission" date="2020-11" db="EMBL/GenBank/DDBJ databases">
        <authorList>
            <person name="McCartney M.A."/>
            <person name="Auch B."/>
            <person name="Kono T."/>
            <person name="Mallez S."/>
            <person name="Becker A."/>
            <person name="Gohl D.M."/>
            <person name="Silverstein K.A.T."/>
            <person name="Koren S."/>
            <person name="Bechman K.B."/>
            <person name="Herman A."/>
            <person name="Abrahante J.E."/>
            <person name="Garbe J."/>
        </authorList>
    </citation>
    <scope>NUCLEOTIDE SEQUENCE</scope>
    <source>
        <strain evidence="1">Duluth1</strain>
        <tissue evidence="1">Whole animal</tissue>
    </source>
</reference>
<evidence type="ECO:0000313" key="1">
    <source>
        <dbReference type="EMBL" id="KAH3858835.1"/>
    </source>
</evidence>
<comment type="caution">
    <text evidence="1">The sequence shown here is derived from an EMBL/GenBank/DDBJ whole genome shotgun (WGS) entry which is preliminary data.</text>
</comment>
<dbReference type="EMBL" id="JAIWYP010000003">
    <property type="protein sequence ID" value="KAH3858835.1"/>
    <property type="molecule type" value="Genomic_DNA"/>
</dbReference>
<name>A0A9D4LIU0_DREPO</name>